<dbReference type="SUPFAM" id="SSF52047">
    <property type="entry name" value="RNI-like"/>
    <property type="match status" value="1"/>
</dbReference>
<evidence type="ECO:0000313" key="1">
    <source>
        <dbReference type="EMBL" id="KAG5163042.1"/>
    </source>
</evidence>
<comment type="caution">
    <text evidence="1">The sequence shown here is derived from an EMBL/GenBank/DDBJ whole genome shotgun (WGS) entry which is preliminary data.</text>
</comment>
<dbReference type="OrthoDB" id="3250756at2759"/>
<organism evidence="1">
    <name type="scientific">Psilocybe cubensis</name>
    <name type="common">Psychedelic mushroom</name>
    <name type="synonym">Stropharia cubensis</name>
    <dbReference type="NCBI Taxonomy" id="181762"/>
    <lineage>
        <taxon>Eukaryota</taxon>
        <taxon>Fungi</taxon>
        <taxon>Dikarya</taxon>
        <taxon>Basidiomycota</taxon>
        <taxon>Agaricomycotina</taxon>
        <taxon>Agaricomycetes</taxon>
        <taxon>Agaricomycetidae</taxon>
        <taxon>Agaricales</taxon>
        <taxon>Agaricineae</taxon>
        <taxon>Strophariaceae</taxon>
        <taxon>Psilocybe</taxon>
    </lineage>
</organism>
<accession>A0A8H7XLJ3</accession>
<reference evidence="1" key="1">
    <citation type="submission" date="2021-02" db="EMBL/GenBank/DDBJ databases">
        <title>Psilocybe cubensis genome.</title>
        <authorList>
            <person name="Mckernan K.J."/>
            <person name="Crawford S."/>
            <person name="Trippe A."/>
            <person name="Kane L.T."/>
            <person name="Mclaughlin S."/>
        </authorList>
    </citation>
    <scope>NUCLEOTIDE SEQUENCE [LARGE SCALE GENOMIC DNA]</scope>
    <source>
        <strain evidence="1">MGC-MH-2018</strain>
    </source>
</reference>
<name>A0A8H7XLJ3_PSICU</name>
<proteinExistence type="predicted"/>
<sequence>MWNHSLGSITIHAYQGNRQPGARCVRSIDIIPLKPVTDLIATDTLALSPEICSRIVALSAHRRRDLLSLCATCKAFQRDAEVKIYTEVILAEPAQALIACETLGSNERLAQYVKSFCFNQEFPPRRLQDTNLGRPFWESVQRALIAMSNLEVLLISDSSYQNSWILDSPNINFQLQEVKLRFTWDEPIVRFLETQNSLRNIHFYYFDDSQHVLQPQSLPELRVFDGSLSIGMQVMHCQLTHIQLVVDCDAGPALSLLPRLGGLRKTLRGLSLLDISDDAALSALDIISRYLPNLIHVGLFAYPALRRYEFHQYLMRMPRLEIIEVDVGRWLERPTTSAGQRALASELRTYVPTIKMVVFWIVNSKYTWTHHDSINQWDYMAQSRQYPQLSNTWCLV</sequence>
<dbReference type="AlphaFoldDB" id="A0A8H7XLJ3"/>
<gene>
    <name evidence="1" type="ORF">JR316_011909</name>
</gene>
<protein>
    <submittedName>
        <fullName evidence="1">Uncharacterized protein</fullName>
    </submittedName>
</protein>
<dbReference type="EMBL" id="JAFIQS010000016">
    <property type="protein sequence ID" value="KAG5163042.1"/>
    <property type="molecule type" value="Genomic_DNA"/>
</dbReference>